<dbReference type="NCBIfam" id="NF004869">
    <property type="entry name" value="PRK06224.1-6"/>
    <property type="match status" value="1"/>
</dbReference>
<evidence type="ECO:0000256" key="3">
    <source>
        <dbReference type="ARBA" id="ARBA00012972"/>
    </source>
</evidence>
<comment type="pathway">
    <text evidence="1">Carbohydrate metabolism; tricarboxylic acid cycle.</text>
</comment>
<protein>
    <recommendedName>
        <fullName evidence="3">citrate synthase (unknown stereospecificity)</fullName>
        <ecNumber evidence="3">2.3.3.16</ecNumber>
    </recommendedName>
</protein>
<keyword evidence="4" id="KW-0808">Transferase</keyword>
<evidence type="ECO:0000313" key="5">
    <source>
        <dbReference type="EMBL" id="PIR88050.1"/>
    </source>
</evidence>
<organism evidence="5 6">
    <name type="scientific">Candidatus Harrisonbacteria bacterium CG10_big_fil_rev_8_21_14_0_10_45_28</name>
    <dbReference type="NCBI Taxonomy" id="1974586"/>
    <lineage>
        <taxon>Bacteria</taxon>
        <taxon>Candidatus Harrisoniibacteriota</taxon>
    </lineage>
</organism>
<evidence type="ECO:0000256" key="4">
    <source>
        <dbReference type="ARBA" id="ARBA00022679"/>
    </source>
</evidence>
<sequence length="239" mass="25655">MKFKTSISNSKNGEVFVRGQKLTSLIGKATFTDAVYLVLRGKKPSKNQSAMLDAILVSCIEHGVAAPSAFVPRVVASTGNDINVAIAAGALTISDFHGGAIERAMEMLAQKDSAKDIVANALSEGKRLSGLGHKVYKDADPRAKALFAIAKKLKLSGKFVKKAQDIEGELKKQKGTKLPINIDGAIAALLCELGFDSKLGKAFFILGRMPGMMAHALEEMTNEKPYRRLGEDEVEYTGK</sequence>
<dbReference type="GO" id="GO:0016829">
    <property type="term" value="F:lyase activity"/>
    <property type="evidence" value="ECO:0007669"/>
    <property type="project" value="UniProtKB-KW"/>
</dbReference>
<dbReference type="InterPro" id="IPR016143">
    <property type="entry name" value="Citrate_synth-like_sm_a-sub"/>
</dbReference>
<dbReference type="SUPFAM" id="SSF48256">
    <property type="entry name" value="Citrate synthase"/>
    <property type="match status" value="1"/>
</dbReference>
<evidence type="ECO:0000256" key="1">
    <source>
        <dbReference type="ARBA" id="ARBA00005163"/>
    </source>
</evidence>
<reference evidence="6" key="1">
    <citation type="submission" date="2017-09" db="EMBL/GenBank/DDBJ databases">
        <title>Depth-based differentiation of microbial function through sediment-hosted aquifers and enrichment of novel symbionts in the deep terrestrial subsurface.</title>
        <authorList>
            <person name="Probst A.J."/>
            <person name="Ladd B."/>
            <person name="Jarett J.K."/>
            <person name="Geller-Mcgrath D.E."/>
            <person name="Sieber C.M.K."/>
            <person name="Emerson J.B."/>
            <person name="Anantharaman K."/>
            <person name="Thomas B.C."/>
            <person name="Malmstrom R."/>
            <person name="Stieglmeier M."/>
            <person name="Klingl A."/>
            <person name="Woyke T."/>
            <person name="Ryan C.M."/>
            <person name="Banfield J.F."/>
        </authorList>
    </citation>
    <scope>NUCLEOTIDE SEQUENCE [LARGE SCALE GENOMIC DNA]</scope>
</reference>
<keyword evidence="5" id="KW-0456">Lyase</keyword>
<dbReference type="GO" id="GO:0005829">
    <property type="term" value="C:cytosol"/>
    <property type="evidence" value="ECO:0007669"/>
    <property type="project" value="TreeGrafter"/>
</dbReference>
<dbReference type="InterPro" id="IPR002020">
    <property type="entry name" value="Citrate_synthase"/>
</dbReference>
<dbReference type="Pfam" id="PF00285">
    <property type="entry name" value="Citrate_synt"/>
    <property type="match status" value="1"/>
</dbReference>
<evidence type="ECO:0000256" key="2">
    <source>
        <dbReference type="ARBA" id="ARBA00010566"/>
    </source>
</evidence>
<comment type="caution">
    <text evidence="5">The sequence shown here is derived from an EMBL/GenBank/DDBJ whole genome shotgun (WGS) entry which is preliminary data.</text>
</comment>
<dbReference type="AlphaFoldDB" id="A0A2H0UNS8"/>
<dbReference type="PANTHER" id="PTHR11739:SF4">
    <property type="entry name" value="CITRATE SYNTHASE, PEROXISOMAL"/>
    <property type="match status" value="1"/>
</dbReference>
<evidence type="ECO:0000313" key="6">
    <source>
        <dbReference type="Proteomes" id="UP000230903"/>
    </source>
</evidence>
<dbReference type="InterPro" id="IPR036969">
    <property type="entry name" value="Citrate_synthase_sf"/>
</dbReference>
<dbReference type="InterPro" id="IPR016142">
    <property type="entry name" value="Citrate_synth-like_lrg_a-sub"/>
</dbReference>
<dbReference type="Gene3D" id="1.10.580.10">
    <property type="entry name" value="Citrate Synthase, domain 1"/>
    <property type="match status" value="1"/>
</dbReference>
<dbReference type="CDD" id="cd06100">
    <property type="entry name" value="CCL_ACL-C"/>
    <property type="match status" value="1"/>
</dbReference>
<dbReference type="GO" id="GO:0006099">
    <property type="term" value="P:tricarboxylic acid cycle"/>
    <property type="evidence" value="ECO:0007669"/>
    <property type="project" value="UniProtKB-UniPathway"/>
</dbReference>
<dbReference type="PANTHER" id="PTHR11739">
    <property type="entry name" value="CITRATE SYNTHASE"/>
    <property type="match status" value="1"/>
</dbReference>
<proteinExistence type="inferred from homology"/>
<dbReference type="Proteomes" id="UP000230903">
    <property type="component" value="Unassembled WGS sequence"/>
</dbReference>
<dbReference type="Gene3D" id="1.10.230.10">
    <property type="entry name" value="Cytochrome P450-Terp, domain 2"/>
    <property type="match status" value="1"/>
</dbReference>
<name>A0A2H0UNS8_9BACT</name>
<gene>
    <name evidence="5" type="ORF">COU10_01315</name>
</gene>
<dbReference type="EMBL" id="PFBC01000019">
    <property type="protein sequence ID" value="PIR88050.1"/>
    <property type="molecule type" value="Genomic_DNA"/>
</dbReference>
<dbReference type="GO" id="GO:0005975">
    <property type="term" value="P:carbohydrate metabolic process"/>
    <property type="evidence" value="ECO:0007669"/>
    <property type="project" value="TreeGrafter"/>
</dbReference>
<dbReference type="UniPathway" id="UPA00223"/>
<comment type="similarity">
    <text evidence="2">Belongs to the citrate synthase family.</text>
</comment>
<dbReference type="EC" id="2.3.3.16" evidence="3"/>
<dbReference type="GO" id="GO:0036440">
    <property type="term" value="F:citrate synthase activity"/>
    <property type="evidence" value="ECO:0007669"/>
    <property type="project" value="UniProtKB-EC"/>
</dbReference>
<accession>A0A2H0UNS8</accession>